<comment type="caution">
    <text evidence="1">The sequence shown here is derived from an EMBL/GenBank/DDBJ whole genome shotgun (WGS) entry which is preliminary data.</text>
</comment>
<evidence type="ECO:0000313" key="2">
    <source>
        <dbReference type="Proteomes" id="UP001281410"/>
    </source>
</evidence>
<accession>A0AAD9ZMD9</accession>
<protein>
    <submittedName>
        <fullName evidence="1">Uncharacterized protein</fullName>
    </submittedName>
</protein>
<dbReference type="Proteomes" id="UP001281410">
    <property type="component" value="Unassembled WGS sequence"/>
</dbReference>
<name>A0AAD9ZMD9_9ROSI</name>
<sequence length="142" mass="15298">MDAICRLQVTSYSNRVVTSYKLSAYSQNSKLITSKKLSVAQNIGPPPSNLVEVEELFPINSPALGTGATASELGKAAELEEGKNDDIWGAVTYGKTVGEAEITGSQVEHRKCRVMKKMIVDKIADNLVIVAMVMGEFEGFDG</sequence>
<dbReference type="AlphaFoldDB" id="A0AAD9ZMD9"/>
<dbReference type="EMBL" id="JANJYJ010000010">
    <property type="protein sequence ID" value="KAK3183884.1"/>
    <property type="molecule type" value="Genomic_DNA"/>
</dbReference>
<gene>
    <name evidence="1" type="ORF">Dsin_031170</name>
</gene>
<evidence type="ECO:0000313" key="1">
    <source>
        <dbReference type="EMBL" id="KAK3183884.1"/>
    </source>
</evidence>
<organism evidence="1 2">
    <name type="scientific">Dipteronia sinensis</name>
    <dbReference type="NCBI Taxonomy" id="43782"/>
    <lineage>
        <taxon>Eukaryota</taxon>
        <taxon>Viridiplantae</taxon>
        <taxon>Streptophyta</taxon>
        <taxon>Embryophyta</taxon>
        <taxon>Tracheophyta</taxon>
        <taxon>Spermatophyta</taxon>
        <taxon>Magnoliopsida</taxon>
        <taxon>eudicotyledons</taxon>
        <taxon>Gunneridae</taxon>
        <taxon>Pentapetalae</taxon>
        <taxon>rosids</taxon>
        <taxon>malvids</taxon>
        <taxon>Sapindales</taxon>
        <taxon>Sapindaceae</taxon>
        <taxon>Hippocastanoideae</taxon>
        <taxon>Acereae</taxon>
        <taxon>Dipteronia</taxon>
    </lineage>
</organism>
<proteinExistence type="predicted"/>
<reference evidence="1" key="1">
    <citation type="journal article" date="2023" name="Plant J.">
        <title>Genome sequences and population genomics provide insights into the demographic history, inbreeding, and mutation load of two 'living fossil' tree species of Dipteronia.</title>
        <authorList>
            <person name="Feng Y."/>
            <person name="Comes H.P."/>
            <person name="Chen J."/>
            <person name="Zhu S."/>
            <person name="Lu R."/>
            <person name="Zhang X."/>
            <person name="Li P."/>
            <person name="Qiu J."/>
            <person name="Olsen K.M."/>
            <person name="Qiu Y."/>
        </authorList>
    </citation>
    <scope>NUCLEOTIDE SEQUENCE</scope>
    <source>
        <strain evidence="1">NBL</strain>
    </source>
</reference>
<keyword evidence="2" id="KW-1185">Reference proteome</keyword>